<dbReference type="GO" id="GO:0006400">
    <property type="term" value="P:tRNA modification"/>
    <property type="evidence" value="ECO:0007669"/>
    <property type="project" value="InterPro"/>
</dbReference>
<keyword evidence="2" id="KW-1185">Reference proteome</keyword>
<dbReference type="STRING" id="393003.SAMN05660461_6264"/>
<reference evidence="1 2" key="1">
    <citation type="submission" date="2017-02" db="EMBL/GenBank/DDBJ databases">
        <authorList>
            <person name="Peterson S.W."/>
        </authorList>
    </citation>
    <scope>NUCLEOTIDE SEQUENCE [LARGE SCALE GENOMIC DNA]</scope>
    <source>
        <strain evidence="1 2">DSM 18108</strain>
    </source>
</reference>
<accession>A0A1T5PC90</accession>
<dbReference type="GO" id="GO:0045301">
    <property type="term" value="F:tRNA 2-(methylsulfanyl)-N(6)-isopentenyladenosine(37) hydroxylase activity"/>
    <property type="evidence" value="ECO:0007669"/>
    <property type="project" value="InterPro"/>
</dbReference>
<name>A0A1T5PC90_9BACT</name>
<evidence type="ECO:0000313" key="1">
    <source>
        <dbReference type="EMBL" id="SKD10355.1"/>
    </source>
</evidence>
<dbReference type="PANTHER" id="PTHR42637:SF1">
    <property type="entry name" value="TRNA 2-(METHYLSULFANYL)-N(6)-ISOPENTENYLADENOSINE(37) HYDROXYLASE"/>
    <property type="match status" value="1"/>
</dbReference>
<evidence type="ECO:0000313" key="2">
    <source>
        <dbReference type="Proteomes" id="UP000190166"/>
    </source>
</evidence>
<dbReference type="InterPro" id="IPR009078">
    <property type="entry name" value="Ferritin-like_SF"/>
</dbReference>
<protein>
    <submittedName>
        <fullName evidence="1">tRNA-(Ms[2]io[6]A)-hydroxylase</fullName>
    </submittedName>
</protein>
<dbReference type="EMBL" id="FUZZ01000006">
    <property type="protein sequence ID" value="SKD10355.1"/>
    <property type="molecule type" value="Genomic_DNA"/>
</dbReference>
<sequence length="219" mass="25748">MHNLNFAVIFAKKPQANRYFHMSKVSILGLKLPTDPRWVNLAAISLQDILTDHAYCEQKAASSAISLIQRNPERTRLVEELAPIVTEEWGHFRQVLAEMKKRGLSLGRQRKDDYVNALMDNRVKGGHADDSFLDALLIFALIEARSCERFRLLSEGLEDEYMREFYRKFMISEAGHYRLFIDLANEYFPEEKVRDRWQEWLKMEAEILQNIDVRGDRMH</sequence>
<proteinExistence type="predicted"/>
<dbReference type="SUPFAM" id="SSF47240">
    <property type="entry name" value="Ferritin-like"/>
    <property type="match status" value="1"/>
</dbReference>
<dbReference type="Pfam" id="PF06175">
    <property type="entry name" value="MiaE"/>
    <property type="match status" value="1"/>
</dbReference>
<organism evidence="1 2">
    <name type="scientific">Chitinophaga ginsengisegetis</name>
    <dbReference type="NCBI Taxonomy" id="393003"/>
    <lineage>
        <taxon>Bacteria</taxon>
        <taxon>Pseudomonadati</taxon>
        <taxon>Bacteroidota</taxon>
        <taxon>Chitinophagia</taxon>
        <taxon>Chitinophagales</taxon>
        <taxon>Chitinophagaceae</taxon>
        <taxon>Chitinophaga</taxon>
    </lineage>
</organism>
<dbReference type="PIRSF" id="PIRSF020736">
    <property type="entry name" value="MiaE"/>
    <property type="match status" value="1"/>
</dbReference>
<dbReference type="InterPro" id="IPR012347">
    <property type="entry name" value="Ferritin-like"/>
</dbReference>
<dbReference type="AlphaFoldDB" id="A0A1T5PC90"/>
<gene>
    <name evidence="1" type="ORF">SAMN05660461_6264</name>
</gene>
<dbReference type="Proteomes" id="UP000190166">
    <property type="component" value="Unassembled WGS sequence"/>
</dbReference>
<dbReference type="CDD" id="cd07910">
    <property type="entry name" value="MiaE"/>
    <property type="match status" value="1"/>
</dbReference>
<dbReference type="Gene3D" id="1.20.1260.10">
    <property type="match status" value="1"/>
</dbReference>
<dbReference type="PANTHER" id="PTHR42637">
    <property type="entry name" value="TRNA-(MS[2]IO[6]A)-HYDROXYLASE"/>
    <property type="match status" value="1"/>
</dbReference>
<dbReference type="InterPro" id="IPR010386">
    <property type="entry name" value="tRNA-Hydrxlase_MiaE"/>
</dbReference>